<feature type="domain" description="Cadherin" evidence="9">
    <location>
        <begin position="707"/>
        <end position="807"/>
    </location>
</feature>
<dbReference type="GO" id="GO:0005509">
    <property type="term" value="F:calcium ion binding"/>
    <property type="evidence" value="ECO:0007669"/>
    <property type="project" value="UniProtKB-UniRule"/>
</dbReference>
<dbReference type="Pfam" id="PF00028">
    <property type="entry name" value="Cadherin"/>
    <property type="match status" value="2"/>
</dbReference>
<feature type="domain" description="Cadherin" evidence="9">
    <location>
        <begin position="1423"/>
        <end position="1532"/>
    </location>
</feature>
<evidence type="ECO:0000256" key="1">
    <source>
        <dbReference type="ARBA" id="ARBA00004370"/>
    </source>
</evidence>
<evidence type="ECO:0000256" key="2">
    <source>
        <dbReference type="ARBA" id="ARBA00022692"/>
    </source>
</evidence>
<organism evidence="10 11">
    <name type="scientific">Caenorhabditis bovis</name>
    <dbReference type="NCBI Taxonomy" id="2654633"/>
    <lineage>
        <taxon>Eukaryota</taxon>
        <taxon>Metazoa</taxon>
        <taxon>Ecdysozoa</taxon>
        <taxon>Nematoda</taxon>
        <taxon>Chromadorea</taxon>
        <taxon>Rhabditida</taxon>
        <taxon>Rhabditina</taxon>
        <taxon>Rhabditomorpha</taxon>
        <taxon>Rhabditoidea</taxon>
        <taxon>Rhabditidae</taxon>
        <taxon>Peloderinae</taxon>
        <taxon>Caenorhabditis</taxon>
    </lineage>
</organism>
<dbReference type="GO" id="GO:0005886">
    <property type="term" value="C:plasma membrane"/>
    <property type="evidence" value="ECO:0007669"/>
    <property type="project" value="InterPro"/>
</dbReference>
<dbReference type="Proteomes" id="UP000494206">
    <property type="component" value="Unassembled WGS sequence"/>
</dbReference>
<keyword evidence="3" id="KW-0677">Repeat</keyword>
<feature type="domain" description="Cadherin" evidence="9">
    <location>
        <begin position="1111"/>
        <end position="1217"/>
    </location>
</feature>
<keyword evidence="5 8" id="KW-1133">Transmembrane helix</keyword>
<reference evidence="10 11" key="1">
    <citation type="submission" date="2020-04" db="EMBL/GenBank/DDBJ databases">
        <authorList>
            <person name="Laetsch R D."/>
            <person name="Stevens L."/>
            <person name="Kumar S."/>
            <person name="Blaxter L. M."/>
        </authorList>
    </citation>
    <scope>NUCLEOTIDE SEQUENCE [LARGE SCALE GENOMIC DNA]</scope>
</reference>
<dbReference type="PRINTS" id="PR00205">
    <property type="entry name" value="CADHERIN"/>
</dbReference>
<dbReference type="CDD" id="cd11304">
    <property type="entry name" value="Cadherin_repeat"/>
    <property type="match status" value="11"/>
</dbReference>
<evidence type="ECO:0000256" key="8">
    <source>
        <dbReference type="SAM" id="Phobius"/>
    </source>
</evidence>
<dbReference type="GO" id="GO:0007156">
    <property type="term" value="P:homophilic cell adhesion via plasma membrane adhesion molecules"/>
    <property type="evidence" value="ECO:0007669"/>
    <property type="project" value="InterPro"/>
</dbReference>
<keyword evidence="4 7" id="KW-0106">Calcium</keyword>
<comment type="subcellular location">
    <subcellularLocation>
        <location evidence="1">Membrane</location>
    </subcellularLocation>
</comment>
<dbReference type="Gene3D" id="2.60.40.60">
    <property type="entry name" value="Cadherins"/>
    <property type="match status" value="11"/>
</dbReference>
<dbReference type="InterPro" id="IPR015919">
    <property type="entry name" value="Cadherin-like_sf"/>
</dbReference>
<feature type="domain" description="Cadherin" evidence="9">
    <location>
        <begin position="1010"/>
        <end position="1109"/>
    </location>
</feature>
<name>A0A8S1F338_9PELO</name>
<dbReference type="PROSITE" id="PS00232">
    <property type="entry name" value="CADHERIN_1"/>
    <property type="match status" value="5"/>
</dbReference>
<keyword evidence="2 8" id="KW-0812">Transmembrane</keyword>
<keyword evidence="6 8" id="KW-0472">Membrane</keyword>
<dbReference type="PANTHER" id="PTHR24026">
    <property type="entry name" value="FAT ATYPICAL CADHERIN-RELATED"/>
    <property type="match status" value="1"/>
</dbReference>
<evidence type="ECO:0000256" key="4">
    <source>
        <dbReference type="ARBA" id="ARBA00022837"/>
    </source>
</evidence>
<protein>
    <recommendedName>
        <fullName evidence="9">Cadherin domain-containing protein</fullName>
    </recommendedName>
</protein>
<sequence length="1840" mass="203223">MAETIQYVIKNWEAIGNSFLHEFKDQHFLLAALKGLRNGLVYGVRIRAPHALVMVFLFGEGTLAQKLQTIFRLTRMHATNLAKFVFSYKLLEGTLGKIEGVRREWHSFAAAFLVGYLVFGENNAVNMQINLYLLSRVVVGLVKLAANREVIPQPKFAVFPWFAAAVWGVVLWLFEYHPTVLQGSLQKNVAALIVEPQFLLVEEDWPIGDALPLALCPKNVKVIAGDPNRFFSVSTLNETCSTLRLNQHLDADKENSDGIRGQSFSLVVAGPQKSRATLEIQVVDVNDNPPVFVETPTSFDVAESVDVGTELFKIRTKDADTGISGISRFAIDSDFFKLTRRKCANGMCTTTLKTAKLLDFEEKPVHMITITAKDGDPHSNRSHTVAHTVTINLINEHDGAPIFETDLSKPLKIAANAKIGEILAKIRAKCGEHDENEKVSILYEVATNDFVTMNAETGEIRLEKIPANELSLEITAYEQANPTRSVKGKLRIVVEQKADAQIQSKPDAELCEFPIYEAKIVEGKGEFLEPIFIKLLKENANVRLIGGSDMFQLDQPTSERIELKIVDSGKVGAQNLDNAQLLLKSDVGQCRIVLRSISADLPLRQSPTKSAKFDKEVYEFELSENQQAQKVGQVRLIGGGGSSSSAYRLQGSELFNISESGEIFATGPIDREATARFELTVTSGEAAATSRVSIRILDENDNSPVFERDVYTITVDEGKSEKIKIVATDRDDGPNAHITYSIEENLDNLPIDISDGILFIGAIDRDALDAPDVNLTIRATDAGIPPRSAYAKVHIRVKDINDNSPVFSNSKYSIVLDANISPGGIVGSVSADDADATSPNNYIRYSSANPSFRITDKGEIIFVGDGILSQRAQLSFNVTATDGGQPALSSTALVVLNEHIGGLQNELTTQINSNDTQRRSEIKWLNAGMPGYTYEIIRATADGFDDEAVKKWISIDAKTGIIETLTRIDPDLVKQVKLYISMRKGKREVPVELIIKVVDTDDVVPIYKNSTMTRTTSISESATIGTTVLSMPAEGVTPDDGVEYMLNITSGPRYKLGIDRFGTIKLVRQLDYEREKVIRGFVRATIDGNEAVAPIEIRIFDANDNRPIFKNNSIFVTSIEESAVLGTILDLPYPLATDKDSGKFAQLRYSMTGDEGFFRIDEGNSTIRLVSRLDFETQRVHSLSIKCVDNNGEVPFHEIFASVTVHVVDVNDNSPIIHNSDLSHLSVGEDAQPGTVITVIIASDADEGGKQAMRMSANSTMFRIDDSRRLIVDAPLNGHAGQRLCSTITVGDVGVPTRESTAPYCVTVYPAKNNHHNPLVISPKPNSIHYFDENIVYDELLKVEVLDEGGENVTFGLDETFKKDWQLFKIDRTSGSLTARQPFDFEKKTVHEIKILACRSTNCTSTHLFISVNDRNDNCPMFPKQDVRLTVVENEKGHRQIGRIPAALDSDFHSDNTKVCYATDSPLFFFADAALPVLYTNSSFDREQRKQHQIVITAFDCHSACRDPHKPANGTIVALIDVIDVNDNFPRFAERVYQTTVVQGQVSSGSHILTLTATDADEEVDGLKYSIRGFVRSASHAFSPQDSPISIDGESGEITANEMLKDSSYSFAVVVVDGAGHEDTTSVIANLAEIVFFFLQISVVTYAQQTELVFDAPFELIIKNEKKIENNLSNATGLKAIVDKCRQNSNFTLMLVHFTDQDGQFVNVDRAVNLLMSSTEESRRELRSVYGLREAFSPVPIPSKMPQIIVISVLVFFLVFLLSMCIWCRQRNNYERKLRHISAQASTVHTVTLGRPGSTIKPNPGYGEIQIGAHQSRQCAASHAQAPPRPLAINLQSTEL</sequence>
<evidence type="ECO:0000313" key="10">
    <source>
        <dbReference type="EMBL" id="CAB3406382.1"/>
    </source>
</evidence>
<dbReference type="SUPFAM" id="SSF49313">
    <property type="entry name" value="Cadherin-like"/>
    <property type="match status" value="10"/>
</dbReference>
<evidence type="ECO:0000256" key="5">
    <source>
        <dbReference type="ARBA" id="ARBA00022989"/>
    </source>
</evidence>
<feature type="domain" description="Cadherin" evidence="9">
    <location>
        <begin position="1219"/>
        <end position="1320"/>
    </location>
</feature>
<feature type="domain" description="Cadherin" evidence="9">
    <location>
        <begin position="293"/>
        <end position="403"/>
    </location>
</feature>
<evidence type="ECO:0000256" key="7">
    <source>
        <dbReference type="PROSITE-ProRule" id="PRU00043"/>
    </source>
</evidence>
<feature type="domain" description="Cadherin" evidence="9">
    <location>
        <begin position="1340"/>
        <end position="1422"/>
    </location>
</feature>
<comment type="caution">
    <text evidence="10">The sequence shown here is derived from an EMBL/GenBank/DDBJ whole genome shotgun (WGS) entry which is preliminary data.</text>
</comment>
<feature type="domain" description="Cadherin" evidence="9">
    <location>
        <begin position="614"/>
        <end position="706"/>
    </location>
</feature>
<dbReference type="EMBL" id="CADEPM010000005">
    <property type="protein sequence ID" value="CAB3406382.1"/>
    <property type="molecule type" value="Genomic_DNA"/>
</dbReference>
<proteinExistence type="predicted"/>
<dbReference type="PROSITE" id="PS50268">
    <property type="entry name" value="CADHERIN_2"/>
    <property type="match status" value="10"/>
</dbReference>
<evidence type="ECO:0000256" key="6">
    <source>
        <dbReference type="ARBA" id="ARBA00023136"/>
    </source>
</evidence>
<gene>
    <name evidence="10" type="ORF">CBOVIS_LOCUS8460</name>
</gene>
<evidence type="ECO:0000256" key="3">
    <source>
        <dbReference type="ARBA" id="ARBA00022737"/>
    </source>
</evidence>
<feature type="domain" description="Cadherin" evidence="9">
    <location>
        <begin position="221"/>
        <end position="292"/>
    </location>
</feature>
<dbReference type="PANTHER" id="PTHR24026:SF118">
    <property type="entry name" value="DE-CADHERIN"/>
    <property type="match status" value="1"/>
</dbReference>
<dbReference type="OrthoDB" id="5799622at2759"/>
<keyword evidence="11" id="KW-1185">Reference proteome</keyword>
<accession>A0A8S1F338</accession>
<feature type="domain" description="Cadherin" evidence="9">
    <location>
        <begin position="932"/>
        <end position="1007"/>
    </location>
</feature>
<dbReference type="InterPro" id="IPR002126">
    <property type="entry name" value="Cadherin-like_dom"/>
</dbReference>
<feature type="transmembrane region" description="Helical" evidence="8">
    <location>
        <begin position="1748"/>
        <end position="1768"/>
    </location>
</feature>
<dbReference type="SMART" id="SM00112">
    <property type="entry name" value="CA"/>
    <property type="match status" value="11"/>
</dbReference>
<evidence type="ECO:0000313" key="11">
    <source>
        <dbReference type="Proteomes" id="UP000494206"/>
    </source>
</evidence>
<evidence type="ECO:0000259" key="9">
    <source>
        <dbReference type="PROSITE" id="PS50268"/>
    </source>
</evidence>
<dbReference type="Pfam" id="PF02466">
    <property type="entry name" value="Tim17"/>
    <property type="match status" value="1"/>
</dbReference>
<dbReference type="InterPro" id="IPR020894">
    <property type="entry name" value="Cadherin_CS"/>
</dbReference>